<evidence type="ECO:0000259" key="11">
    <source>
        <dbReference type="PROSITE" id="PS50051"/>
    </source>
</evidence>
<evidence type="ECO:0000256" key="8">
    <source>
        <dbReference type="ARBA" id="ARBA00042306"/>
    </source>
</evidence>
<comment type="similarity">
    <text evidence="2 9">Belongs to the MCM family.</text>
</comment>
<keyword evidence="4 9" id="KW-0067">ATP-binding</keyword>
<dbReference type="InterPro" id="IPR001208">
    <property type="entry name" value="MCM_dom"/>
</dbReference>
<evidence type="ECO:0000313" key="13">
    <source>
        <dbReference type="Proteomes" id="UP000069940"/>
    </source>
</evidence>
<dbReference type="PROSITE" id="PS50051">
    <property type="entry name" value="MCM_2"/>
    <property type="match status" value="1"/>
</dbReference>
<feature type="domain" description="MCM C-terminal AAA(+) ATPase" evidence="11">
    <location>
        <begin position="420"/>
        <end position="620"/>
    </location>
</feature>
<keyword evidence="5 9" id="KW-0238">DNA-binding</keyword>
<dbReference type="RefSeq" id="XP_029729091.2">
    <property type="nucleotide sequence ID" value="XM_029873231.2"/>
</dbReference>
<accession>A0ABM1Y741</accession>
<evidence type="ECO:0000256" key="6">
    <source>
        <dbReference type="ARBA" id="ARBA00023242"/>
    </source>
</evidence>
<dbReference type="Gene3D" id="2.40.50.140">
    <property type="entry name" value="Nucleic acid-binding proteins"/>
    <property type="match status" value="1"/>
</dbReference>
<dbReference type="Pfam" id="PF17207">
    <property type="entry name" value="MCM_OB"/>
    <property type="match status" value="1"/>
</dbReference>
<evidence type="ECO:0000256" key="5">
    <source>
        <dbReference type="ARBA" id="ARBA00023125"/>
    </source>
</evidence>
<dbReference type="SMART" id="SM00382">
    <property type="entry name" value="AAA"/>
    <property type="match status" value="1"/>
</dbReference>
<dbReference type="InterPro" id="IPR041562">
    <property type="entry name" value="MCM_lid"/>
</dbReference>
<dbReference type="InterPro" id="IPR027417">
    <property type="entry name" value="P-loop_NTPase"/>
</dbReference>
<dbReference type="Pfam" id="PF00493">
    <property type="entry name" value="MCM"/>
    <property type="match status" value="1"/>
</dbReference>
<dbReference type="Gene3D" id="2.20.28.10">
    <property type="match status" value="1"/>
</dbReference>
<evidence type="ECO:0000313" key="12">
    <source>
        <dbReference type="EnsemblMetazoa" id="AALFPA23_006391.P8290"/>
    </source>
</evidence>
<sequence length="849" mass="92971">MDPGAGPSTSRGGGRSSRGNSRGATAGRSWRGRGFWRPYNRGGGPGGPPRERPVGYALPRLDDDGEQSADRGSPSGLLPVGSQSSQQPLLSVMLEKEPCEYPGWKLYLPQEGYREGSSTLQKIQAAERHYGKLPEQYDLSAIRTNLWFELDISVGEADPTFMQDWPTFRQDLVDNPEQTLAMAGLAMHQVVTKALVGELSSQSSDASQSHDKLMLQAIRPRVVGHGPEVHLRHMKINSFGKLFAVRGTIIRAGNSQVLNSWMAFRCSLCHGQQAIRQTDGMLTLPTSCREGCKARSNFIPMRSSVFTRTEAFQTVRLQESMLGARSGHGQVPRSIEVELTHELVDAVCPGDDVTITGILKGRPQEENSSKARTTASMYKMYMQAVAVRSNKNSLASWHRAAEFSDLDMEAIRTIRSEPCPFRLLVQSLCPMIYGHEMIKAGLLLGLFGGASITKGRRAEIHVLIVGDPGIGKSQMLQSCAEVSPRGIFVCGNSTSNAGLTVAVRTEKGSGGALEAGALVLADQGACCIDEFDKMSGNHQILLEAMEQQVVSVAKAGVICSLPARTCILAAANPSGGHYDKSKTVSENLKMKPALLSRFDLVFIQLDRPNAHLDNLLAAHVQRLHGMQNGQQPAQGAAFQALLIGMGTSTLHGSQAEVPLHERLKIRANEKMDLLPVELIQKYIAYARKNVHPKLTEEAALEIRNFYAEMRRAQQGMDSIPVTTRQLEALVRLTQARARMDLESEATLRHAQDVIAILRYSMIDVFSNDVGDLQPNRLMNGAGVSQTSLVKRYVRLLQSKVATQNKTIFSLAELKQMAGVGTDFNRLLDALNIQGFLLKKGRDLYKFMAD</sequence>
<proteinExistence type="inferred from homology"/>
<dbReference type="PRINTS" id="PR01657">
    <property type="entry name" value="MCMFAMILY"/>
</dbReference>
<feature type="region of interest" description="Disordered" evidence="10">
    <location>
        <begin position="1"/>
        <end position="84"/>
    </location>
</feature>
<dbReference type="EnsemblMetazoa" id="AALFPA23_006391.R8290">
    <property type="protein sequence ID" value="AALFPA23_006391.P8290"/>
    <property type="gene ID" value="AALFPA23_006391"/>
</dbReference>
<keyword evidence="13" id="KW-1185">Reference proteome</keyword>
<dbReference type="SMART" id="SM00350">
    <property type="entry name" value="MCM"/>
    <property type="match status" value="1"/>
</dbReference>
<dbReference type="Pfam" id="PF26065">
    <property type="entry name" value="MCM8_N"/>
    <property type="match status" value="1"/>
</dbReference>
<feature type="compositionally biased region" description="Low complexity" evidence="10">
    <location>
        <begin position="17"/>
        <end position="29"/>
    </location>
</feature>
<dbReference type="SUPFAM" id="SSF52540">
    <property type="entry name" value="P-loop containing nucleoside triphosphate hydrolases"/>
    <property type="match status" value="1"/>
</dbReference>
<name>A0ABM1Y741_AEDAL</name>
<comment type="subcellular location">
    <subcellularLocation>
        <location evidence="1">Nucleus</location>
    </subcellularLocation>
</comment>
<evidence type="ECO:0000256" key="9">
    <source>
        <dbReference type="RuleBase" id="RU004070"/>
    </source>
</evidence>
<dbReference type="InterPro" id="IPR058767">
    <property type="entry name" value="MCM8_N"/>
</dbReference>
<reference evidence="13" key="1">
    <citation type="journal article" date="2015" name="Proc. Natl. Acad. Sci. U.S.A.">
        <title>Genome sequence of the Asian Tiger mosquito, Aedes albopictus, reveals insights into its biology, genetics, and evolution.</title>
        <authorList>
            <person name="Chen X.G."/>
            <person name="Jiang X."/>
            <person name="Gu J."/>
            <person name="Xu M."/>
            <person name="Wu Y."/>
            <person name="Deng Y."/>
            <person name="Zhang C."/>
            <person name="Bonizzoni M."/>
            <person name="Dermauw W."/>
            <person name="Vontas J."/>
            <person name="Armbruster P."/>
            <person name="Huang X."/>
            <person name="Yang Y."/>
            <person name="Zhang H."/>
            <person name="He W."/>
            <person name="Peng H."/>
            <person name="Liu Y."/>
            <person name="Wu K."/>
            <person name="Chen J."/>
            <person name="Lirakis M."/>
            <person name="Topalis P."/>
            <person name="Van Leeuwen T."/>
            <person name="Hall A.B."/>
            <person name="Jiang X."/>
            <person name="Thorpe C."/>
            <person name="Mueller R.L."/>
            <person name="Sun C."/>
            <person name="Waterhouse R.M."/>
            <person name="Yan G."/>
            <person name="Tu Z.J."/>
            <person name="Fang X."/>
            <person name="James A.A."/>
        </authorList>
    </citation>
    <scope>NUCLEOTIDE SEQUENCE [LARGE SCALE GENOMIC DNA]</scope>
    <source>
        <strain evidence="13">Foshan</strain>
    </source>
</reference>
<evidence type="ECO:0000256" key="10">
    <source>
        <dbReference type="SAM" id="MobiDB-lite"/>
    </source>
</evidence>
<evidence type="ECO:0000256" key="4">
    <source>
        <dbReference type="ARBA" id="ARBA00022840"/>
    </source>
</evidence>
<dbReference type="GeneID" id="115266708"/>
<organism evidence="12 13">
    <name type="scientific">Aedes albopictus</name>
    <name type="common">Asian tiger mosquito</name>
    <name type="synonym">Stegomyia albopicta</name>
    <dbReference type="NCBI Taxonomy" id="7160"/>
    <lineage>
        <taxon>Eukaryota</taxon>
        <taxon>Metazoa</taxon>
        <taxon>Ecdysozoa</taxon>
        <taxon>Arthropoda</taxon>
        <taxon>Hexapoda</taxon>
        <taxon>Insecta</taxon>
        <taxon>Pterygota</taxon>
        <taxon>Neoptera</taxon>
        <taxon>Endopterygota</taxon>
        <taxon>Diptera</taxon>
        <taxon>Nematocera</taxon>
        <taxon>Culicoidea</taxon>
        <taxon>Culicidae</taxon>
        <taxon>Culicinae</taxon>
        <taxon>Aedini</taxon>
        <taxon>Aedes</taxon>
        <taxon>Stegomyia</taxon>
    </lineage>
</organism>
<dbReference type="Gene3D" id="3.40.50.300">
    <property type="entry name" value="P-loop containing nucleotide triphosphate hydrolases"/>
    <property type="match status" value="1"/>
</dbReference>
<dbReference type="InterPro" id="IPR031327">
    <property type="entry name" value="MCM"/>
</dbReference>
<dbReference type="InterPro" id="IPR056875">
    <property type="entry name" value="MCM8/REC_WHD"/>
</dbReference>
<evidence type="ECO:0000256" key="7">
    <source>
        <dbReference type="ARBA" id="ARBA00041084"/>
    </source>
</evidence>
<dbReference type="Proteomes" id="UP000069940">
    <property type="component" value="Unassembled WGS sequence"/>
</dbReference>
<evidence type="ECO:0000256" key="1">
    <source>
        <dbReference type="ARBA" id="ARBA00004123"/>
    </source>
</evidence>
<keyword evidence="3 9" id="KW-0547">Nucleotide-binding</keyword>
<dbReference type="PANTHER" id="PTHR11630:SF47">
    <property type="entry name" value="DNA HELICASE MCM8"/>
    <property type="match status" value="1"/>
</dbReference>
<dbReference type="CDD" id="cd22247">
    <property type="entry name" value="MCM8_WHD"/>
    <property type="match status" value="1"/>
</dbReference>
<dbReference type="Pfam" id="PF17855">
    <property type="entry name" value="MCM_lid"/>
    <property type="match status" value="1"/>
</dbReference>
<feature type="compositionally biased region" description="Low complexity" evidence="10">
    <location>
        <begin position="1"/>
        <end position="10"/>
    </location>
</feature>
<dbReference type="InterPro" id="IPR003593">
    <property type="entry name" value="AAA+_ATPase"/>
</dbReference>
<reference evidence="12" key="2">
    <citation type="submission" date="2025-05" db="UniProtKB">
        <authorList>
            <consortium name="EnsemblMetazoa"/>
        </authorList>
    </citation>
    <scope>IDENTIFICATION</scope>
    <source>
        <strain evidence="12">Foshan</strain>
    </source>
</reference>
<evidence type="ECO:0000256" key="2">
    <source>
        <dbReference type="ARBA" id="ARBA00008010"/>
    </source>
</evidence>
<dbReference type="Pfam" id="PF25051">
    <property type="entry name" value="WHD_MCM8"/>
    <property type="match status" value="1"/>
</dbReference>
<evidence type="ECO:0000256" key="3">
    <source>
        <dbReference type="ARBA" id="ARBA00022741"/>
    </source>
</evidence>
<keyword evidence="6" id="KW-0539">Nucleus</keyword>
<protein>
    <recommendedName>
        <fullName evidence="7">DNA helicase MCM8</fullName>
    </recommendedName>
    <alternativeName>
        <fullName evidence="8">Minichromosome maintenance 8</fullName>
    </alternativeName>
</protein>
<dbReference type="InterPro" id="IPR033762">
    <property type="entry name" value="MCM_OB"/>
</dbReference>
<dbReference type="PANTHER" id="PTHR11630">
    <property type="entry name" value="DNA REPLICATION LICENSING FACTOR MCM FAMILY MEMBER"/>
    <property type="match status" value="1"/>
</dbReference>
<dbReference type="SUPFAM" id="SSF50249">
    <property type="entry name" value="Nucleic acid-binding proteins"/>
    <property type="match status" value="1"/>
</dbReference>
<dbReference type="InterPro" id="IPR012340">
    <property type="entry name" value="NA-bd_OB-fold"/>
</dbReference>